<dbReference type="Gene3D" id="3.90.1200.10">
    <property type="match status" value="1"/>
</dbReference>
<dbReference type="Pfam" id="PF01636">
    <property type="entry name" value="APH"/>
    <property type="match status" value="1"/>
</dbReference>
<dbReference type="InterPro" id="IPR011009">
    <property type="entry name" value="Kinase-like_dom_sf"/>
</dbReference>
<proteinExistence type="predicted"/>
<dbReference type="Proteomes" id="UP000799436">
    <property type="component" value="Unassembled WGS sequence"/>
</dbReference>
<keyword evidence="3" id="KW-1185">Reference proteome</keyword>
<protein>
    <recommendedName>
        <fullName evidence="1">Aminoglycoside phosphotransferase domain-containing protein</fullName>
    </recommendedName>
</protein>
<reference evidence="2" key="1">
    <citation type="journal article" date="2020" name="Stud. Mycol.">
        <title>101 Dothideomycetes genomes: a test case for predicting lifestyles and emergence of pathogens.</title>
        <authorList>
            <person name="Haridas S."/>
            <person name="Albert R."/>
            <person name="Binder M."/>
            <person name="Bloem J."/>
            <person name="Labutti K."/>
            <person name="Salamov A."/>
            <person name="Andreopoulos B."/>
            <person name="Baker S."/>
            <person name="Barry K."/>
            <person name="Bills G."/>
            <person name="Bluhm B."/>
            <person name="Cannon C."/>
            <person name="Castanera R."/>
            <person name="Culley D."/>
            <person name="Daum C."/>
            <person name="Ezra D."/>
            <person name="Gonzalez J."/>
            <person name="Henrissat B."/>
            <person name="Kuo A."/>
            <person name="Liang C."/>
            <person name="Lipzen A."/>
            <person name="Lutzoni F."/>
            <person name="Magnuson J."/>
            <person name="Mondo S."/>
            <person name="Nolan M."/>
            <person name="Ohm R."/>
            <person name="Pangilinan J."/>
            <person name="Park H.-J."/>
            <person name="Ramirez L."/>
            <person name="Alfaro M."/>
            <person name="Sun H."/>
            <person name="Tritt A."/>
            <person name="Yoshinaga Y."/>
            <person name="Zwiers L.-H."/>
            <person name="Turgeon B."/>
            <person name="Goodwin S."/>
            <person name="Spatafora J."/>
            <person name="Crous P."/>
            <person name="Grigoriev I."/>
        </authorList>
    </citation>
    <scope>NUCLEOTIDE SEQUENCE</scope>
    <source>
        <strain evidence="2">CBS 116005</strain>
    </source>
</reference>
<sequence length="291" mass="32381">DATSDLFDTHTNVKQTACDKYAEEVVCGPVRALDWQGYHSYTVESKDGNTIVQFRSDQSPIKQETVDLARRVHPDLVPVTVRLGFLGDSAVSVWKMDTIPGVGFLMMIHDDNIKTRLLTTVVDMAKFYAAAWKCPQTPSRERILYLRQDCETKLEELAKTSSATLQVHVSQSRAALDDIFELPWVLAHDDLSSMKLLLDATTGHLQGVIDWADAAIWPFGTALWGVESILGYEGPDGWTRLDDGAQTLRALFSATFQKEVGGLSADRLSLIERPETLGFFYVTVSSGEMEM</sequence>
<name>A0A6G1KVE9_9PEZI</name>
<feature type="non-terminal residue" evidence="2">
    <location>
        <position position="1"/>
    </location>
</feature>
<organism evidence="2 3">
    <name type="scientific">Teratosphaeria nubilosa</name>
    <dbReference type="NCBI Taxonomy" id="161662"/>
    <lineage>
        <taxon>Eukaryota</taxon>
        <taxon>Fungi</taxon>
        <taxon>Dikarya</taxon>
        <taxon>Ascomycota</taxon>
        <taxon>Pezizomycotina</taxon>
        <taxon>Dothideomycetes</taxon>
        <taxon>Dothideomycetidae</taxon>
        <taxon>Mycosphaerellales</taxon>
        <taxon>Teratosphaeriaceae</taxon>
        <taxon>Teratosphaeria</taxon>
    </lineage>
</organism>
<dbReference type="AlphaFoldDB" id="A0A6G1KVE9"/>
<dbReference type="EMBL" id="ML995917">
    <property type="protein sequence ID" value="KAF2764577.1"/>
    <property type="molecule type" value="Genomic_DNA"/>
</dbReference>
<gene>
    <name evidence="2" type="ORF">EJ03DRAFT_281803</name>
</gene>
<feature type="domain" description="Aminoglycoside phosphotransferase" evidence="1">
    <location>
        <begin position="140"/>
        <end position="216"/>
    </location>
</feature>
<dbReference type="InterPro" id="IPR002575">
    <property type="entry name" value="Aminoglycoside_PTrfase"/>
</dbReference>
<accession>A0A6G1KVE9</accession>
<evidence type="ECO:0000259" key="1">
    <source>
        <dbReference type="Pfam" id="PF01636"/>
    </source>
</evidence>
<evidence type="ECO:0000313" key="2">
    <source>
        <dbReference type="EMBL" id="KAF2764577.1"/>
    </source>
</evidence>
<dbReference type="OrthoDB" id="5598852at2759"/>
<dbReference type="SUPFAM" id="SSF56112">
    <property type="entry name" value="Protein kinase-like (PK-like)"/>
    <property type="match status" value="1"/>
</dbReference>
<evidence type="ECO:0000313" key="3">
    <source>
        <dbReference type="Proteomes" id="UP000799436"/>
    </source>
</evidence>